<feature type="transmembrane region" description="Helical" evidence="1">
    <location>
        <begin position="48"/>
        <end position="67"/>
    </location>
</feature>
<accession>A0A934S8N6</accession>
<feature type="transmembrane region" description="Helical" evidence="1">
    <location>
        <begin position="7"/>
        <end position="28"/>
    </location>
</feature>
<keyword evidence="3" id="KW-1185">Reference proteome</keyword>
<evidence type="ECO:0000313" key="3">
    <source>
        <dbReference type="Proteomes" id="UP000603141"/>
    </source>
</evidence>
<gene>
    <name evidence="2" type="ORF">JIN85_15605</name>
</gene>
<keyword evidence="1" id="KW-0472">Membrane</keyword>
<reference evidence="2" key="1">
    <citation type="submission" date="2021-01" db="EMBL/GenBank/DDBJ databases">
        <title>Modified the classification status of verrucomicrobia.</title>
        <authorList>
            <person name="Feng X."/>
        </authorList>
    </citation>
    <scope>NUCLEOTIDE SEQUENCE</scope>
    <source>
        <strain evidence="2">KCTC 22041</strain>
    </source>
</reference>
<dbReference type="EMBL" id="JAENIJ010000028">
    <property type="protein sequence ID" value="MBK1883843.1"/>
    <property type="molecule type" value="Genomic_DNA"/>
</dbReference>
<evidence type="ECO:0000313" key="2">
    <source>
        <dbReference type="EMBL" id="MBK1883843.1"/>
    </source>
</evidence>
<dbReference type="RefSeq" id="WP_200272406.1">
    <property type="nucleotide sequence ID" value="NZ_JAENIJ010000028.1"/>
</dbReference>
<organism evidence="2 3">
    <name type="scientific">Luteolibacter pohnpeiensis</name>
    <dbReference type="NCBI Taxonomy" id="454153"/>
    <lineage>
        <taxon>Bacteria</taxon>
        <taxon>Pseudomonadati</taxon>
        <taxon>Verrucomicrobiota</taxon>
        <taxon>Verrucomicrobiia</taxon>
        <taxon>Verrucomicrobiales</taxon>
        <taxon>Verrucomicrobiaceae</taxon>
        <taxon>Luteolibacter</taxon>
    </lineage>
</organism>
<evidence type="ECO:0000256" key="1">
    <source>
        <dbReference type="SAM" id="Phobius"/>
    </source>
</evidence>
<name>A0A934S8N6_9BACT</name>
<keyword evidence="1" id="KW-1133">Transmembrane helix</keyword>
<sequence>MIWIKLGLVLFLILWSLFGIWGVIRYAVLFGPHPDDPAESPGARSFGVAHVVAVWIGFFALAFYFLIR</sequence>
<proteinExistence type="predicted"/>
<protein>
    <submittedName>
        <fullName evidence="2">Uncharacterized protein</fullName>
    </submittedName>
</protein>
<comment type="caution">
    <text evidence="2">The sequence shown here is derived from an EMBL/GenBank/DDBJ whole genome shotgun (WGS) entry which is preliminary data.</text>
</comment>
<dbReference type="Proteomes" id="UP000603141">
    <property type="component" value="Unassembled WGS sequence"/>
</dbReference>
<keyword evidence="1" id="KW-0812">Transmembrane</keyword>
<dbReference type="AlphaFoldDB" id="A0A934S8N6"/>